<dbReference type="STRING" id="1121449.SAMN02745704_01445"/>
<evidence type="ECO:0000256" key="7">
    <source>
        <dbReference type="SAM" id="SignalP"/>
    </source>
</evidence>
<keyword evidence="10" id="KW-1185">Reference proteome</keyword>
<evidence type="ECO:0000256" key="1">
    <source>
        <dbReference type="ARBA" id="ARBA00022448"/>
    </source>
</evidence>
<dbReference type="GO" id="GO:0020037">
    <property type="term" value="F:heme binding"/>
    <property type="evidence" value="ECO:0007669"/>
    <property type="project" value="InterPro"/>
</dbReference>
<accession>A0A1T4WX94</accession>
<evidence type="ECO:0000256" key="4">
    <source>
        <dbReference type="ARBA" id="ARBA00022982"/>
    </source>
</evidence>
<feature type="domain" description="Cytochrome c" evidence="8">
    <location>
        <begin position="21"/>
        <end position="103"/>
    </location>
</feature>
<keyword evidence="7" id="KW-0732">Signal</keyword>
<keyword evidence="2 6" id="KW-0349">Heme</keyword>
<dbReference type="PRINTS" id="PR00605">
    <property type="entry name" value="CYTCHROMECIC"/>
</dbReference>
<feature type="signal peptide" evidence="7">
    <location>
        <begin position="1"/>
        <end position="19"/>
    </location>
</feature>
<gene>
    <name evidence="9" type="ORF">SAMN02745704_01445</name>
</gene>
<dbReference type="AlphaFoldDB" id="A0A1T4WX94"/>
<evidence type="ECO:0000313" key="10">
    <source>
        <dbReference type="Proteomes" id="UP000190027"/>
    </source>
</evidence>
<name>A0A1T4WX94_9BACT</name>
<evidence type="ECO:0000256" key="3">
    <source>
        <dbReference type="ARBA" id="ARBA00022723"/>
    </source>
</evidence>
<organism evidence="9 10">
    <name type="scientific">Paucidesulfovibrio gracilis DSM 16080</name>
    <dbReference type="NCBI Taxonomy" id="1121449"/>
    <lineage>
        <taxon>Bacteria</taxon>
        <taxon>Pseudomonadati</taxon>
        <taxon>Thermodesulfobacteriota</taxon>
        <taxon>Desulfovibrionia</taxon>
        <taxon>Desulfovibrionales</taxon>
        <taxon>Desulfovibrionaceae</taxon>
        <taxon>Paucidesulfovibrio</taxon>
    </lineage>
</organism>
<evidence type="ECO:0000256" key="6">
    <source>
        <dbReference type="PROSITE-ProRule" id="PRU00433"/>
    </source>
</evidence>
<dbReference type="Gene3D" id="1.10.760.10">
    <property type="entry name" value="Cytochrome c-like domain"/>
    <property type="match status" value="1"/>
</dbReference>
<dbReference type="EMBL" id="FUYC01000005">
    <property type="protein sequence ID" value="SKA81767.1"/>
    <property type="molecule type" value="Genomic_DNA"/>
</dbReference>
<dbReference type="RefSeq" id="WP_078717019.1">
    <property type="nucleotide sequence ID" value="NZ_FUYC01000005.1"/>
</dbReference>
<evidence type="ECO:0000256" key="5">
    <source>
        <dbReference type="ARBA" id="ARBA00023004"/>
    </source>
</evidence>
<evidence type="ECO:0000259" key="8">
    <source>
        <dbReference type="PROSITE" id="PS51007"/>
    </source>
</evidence>
<proteinExistence type="predicted"/>
<dbReference type="OrthoDB" id="5340148at2"/>
<feature type="chain" id="PRO_5012436771" evidence="7">
    <location>
        <begin position="20"/>
        <end position="103"/>
    </location>
</feature>
<dbReference type="Proteomes" id="UP000190027">
    <property type="component" value="Unassembled WGS sequence"/>
</dbReference>
<dbReference type="GO" id="GO:0005506">
    <property type="term" value="F:iron ion binding"/>
    <property type="evidence" value="ECO:0007669"/>
    <property type="project" value="InterPro"/>
</dbReference>
<protein>
    <submittedName>
        <fullName evidence="9">Cytochrome c</fullName>
    </submittedName>
</protein>
<keyword evidence="4" id="KW-0249">Electron transport</keyword>
<dbReference type="Pfam" id="PF00034">
    <property type="entry name" value="Cytochrom_C"/>
    <property type="match status" value="1"/>
</dbReference>
<keyword evidence="1" id="KW-0813">Transport</keyword>
<reference evidence="9 10" key="1">
    <citation type="submission" date="2017-02" db="EMBL/GenBank/DDBJ databases">
        <authorList>
            <person name="Peterson S.W."/>
        </authorList>
    </citation>
    <scope>NUCLEOTIDE SEQUENCE [LARGE SCALE GENOMIC DNA]</scope>
    <source>
        <strain evidence="9 10">DSM 16080</strain>
    </source>
</reference>
<dbReference type="GO" id="GO:0009055">
    <property type="term" value="F:electron transfer activity"/>
    <property type="evidence" value="ECO:0007669"/>
    <property type="project" value="InterPro"/>
</dbReference>
<dbReference type="SUPFAM" id="SSF46626">
    <property type="entry name" value="Cytochrome c"/>
    <property type="match status" value="1"/>
</dbReference>
<dbReference type="InterPro" id="IPR036909">
    <property type="entry name" value="Cyt_c-like_dom_sf"/>
</dbReference>
<dbReference type="InterPro" id="IPR009056">
    <property type="entry name" value="Cyt_c-like_dom"/>
</dbReference>
<keyword evidence="3 6" id="KW-0479">Metal-binding</keyword>
<sequence>MKQLLIVLSLLLLAGTAVVVHDVQAGSDAEMLYARCKGCHGADGSKPQDGHVIQGMSVEQLEETLLGYKNGTYGGKKKAIMMGQMSRLSEAQIKSLAAYIAEF</sequence>
<dbReference type="InterPro" id="IPR008168">
    <property type="entry name" value="Cyt_C_IC"/>
</dbReference>
<evidence type="ECO:0000313" key="9">
    <source>
        <dbReference type="EMBL" id="SKA81767.1"/>
    </source>
</evidence>
<keyword evidence="5 6" id="KW-0408">Iron</keyword>
<dbReference type="PROSITE" id="PS51007">
    <property type="entry name" value="CYTC"/>
    <property type="match status" value="1"/>
</dbReference>
<evidence type="ECO:0000256" key="2">
    <source>
        <dbReference type="ARBA" id="ARBA00022617"/>
    </source>
</evidence>